<dbReference type="RefSeq" id="WP_106604098.1">
    <property type="nucleotide sequence ID" value="NZ_PYGK01000010.1"/>
</dbReference>
<dbReference type="SUPFAM" id="SSF82771">
    <property type="entry name" value="GIY-YIG endonuclease"/>
    <property type="match status" value="1"/>
</dbReference>
<dbReference type="Gene3D" id="3.40.1440.10">
    <property type="entry name" value="GIY-YIG endonuclease"/>
    <property type="match status" value="1"/>
</dbReference>
<dbReference type="AlphaFoldDB" id="A0A2P8FYZ5"/>
<dbReference type="OrthoDB" id="677560at2"/>
<dbReference type="InterPro" id="IPR050190">
    <property type="entry name" value="UPF0213_domain"/>
</dbReference>
<accession>A0A2P8FYZ5</accession>
<name>A0A2P8FYZ5_9BACT</name>
<dbReference type="PROSITE" id="PS50164">
    <property type="entry name" value="GIY_YIG"/>
    <property type="match status" value="1"/>
</dbReference>
<dbReference type="InterPro" id="IPR035901">
    <property type="entry name" value="GIY-YIG_endonuc_sf"/>
</dbReference>
<dbReference type="GO" id="GO:0004519">
    <property type="term" value="F:endonuclease activity"/>
    <property type="evidence" value="ECO:0007669"/>
    <property type="project" value="UniProtKB-KW"/>
</dbReference>
<organism evidence="3 4">
    <name type="scientific">Chitinophaga ginsengisoli</name>
    <dbReference type="NCBI Taxonomy" id="363837"/>
    <lineage>
        <taxon>Bacteria</taxon>
        <taxon>Pseudomonadati</taxon>
        <taxon>Bacteroidota</taxon>
        <taxon>Chitinophagia</taxon>
        <taxon>Chitinophagales</taxon>
        <taxon>Chitinophagaceae</taxon>
        <taxon>Chitinophaga</taxon>
    </lineage>
</organism>
<comment type="similarity">
    <text evidence="1">Belongs to the UPF0213 family.</text>
</comment>
<keyword evidence="3" id="KW-0255">Endonuclease</keyword>
<evidence type="ECO:0000313" key="3">
    <source>
        <dbReference type="EMBL" id="PSL26934.1"/>
    </source>
</evidence>
<dbReference type="Proteomes" id="UP000240978">
    <property type="component" value="Unassembled WGS sequence"/>
</dbReference>
<evidence type="ECO:0000313" key="4">
    <source>
        <dbReference type="Proteomes" id="UP000240978"/>
    </source>
</evidence>
<reference evidence="3 4" key="1">
    <citation type="submission" date="2018-03" db="EMBL/GenBank/DDBJ databases">
        <title>Genomic Encyclopedia of Archaeal and Bacterial Type Strains, Phase II (KMG-II): from individual species to whole genera.</title>
        <authorList>
            <person name="Goeker M."/>
        </authorList>
    </citation>
    <scope>NUCLEOTIDE SEQUENCE [LARGE SCALE GENOMIC DNA]</scope>
    <source>
        <strain evidence="3 4">DSM 18107</strain>
    </source>
</reference>
<gene>
    <name evidence="3" type="ORF">CLV42_11087</name>
</gene>
<keyword evidence="3" id="KW-0378">Hydrolase</keyword>
<dbReference type="PANTHER" id="PTHR34477:SF1">
    <property type="entry name" value="UPF0213 PROTEIN YHBQ"/>
    <property type="match status" value="1"/>
</dbReference>
<sequence>MYTVYVLFSRQFEKVYTGHTTDLLKRFHFHNEYGRQKGTSPYRPWEVIYLEYFEDKQAAMRREWLLKSMKGRAWIWGKIQEEYYRDGYIGTVLPE</sequence>
<dbReference type="CDD" id="cd10449">
    <property type="entry name" value="GIY-YIG_SLX1_like"/>
    <property type="match status" value="1"/>
</dbReference>
<proteinExistence type="inferred from homology"/>
<evidence type="ECO:0000256" key="1">
    <source>
        <dbReference type="ARBA" id="ARBA00007435"/>
    </source>
</evidence>
<dbReference type="EMBL" id="PYGK01000010">
    <property type="protein sequence ID" value="PSL26934.1"/>
    <property type="molecule type" value="Genomic_DNA"/>
</dbReference>
<comment type="caution">
    <text evidence="3">The sequence shown here is derived from an EMBL/GenBank/DDBJ whole genome shotgun (WGS) entry which is preliminary data.</text>
</comment>
<dbReference type="Pfam" id="PF01541">
    <property type="entry name" value="GIY-YIG"/>
    <property type="match status" value="1"/>
</dbReference>
<evidence type="ECO:0000259" key="2">
    <source>
        <dbReference type="PROSITE" id="PS50164"/>
    </source>
</evidence>
<dbReference type="InterPro" id="IPR000305">
    <property type="entry name" value="GIY-YIG_endonuc"/>
</dbReference>
<dbReference type="PANTHER" id="PTHR34477">
    <property type="entry name" value="UPF0213 PROTEIN YHBQ"/>
    <property type="match status" value="1"/>
</dbReference>
<feature type="domain" description="GIY-YIG" evidence="2">
    <location>
        <begin position="1"/>
        <end position="78"/>
    </location>
</feature>
<protein>
    <submittedName>
        <fullName evidence="3">Putative endonuclease</fullName>
    </submittedName>
</protein>
<keyword evidence="4" id="KW-1185">Reference proteome</keyword>
<keyword evidence="3" id="KW-0540">Nuclease</keyword>